<dbReference type="PANTHER" id="PTHR30518">
    <property type="entry name" value="ENDOLYTIC MUREIN TRANSGLYCOSYLASE"/>
    <property type="match status" value="1"/>
</dbReference>
<keyword evidence="3 7" id="KW-1133">Transmembrane helix</keyword>
<dbReference type="Proteomes" id="UP000249396">
    <property type="component" value="Unassembled WGS sequence"/>
</dbReference>
<dbReference type="PANTHER" id="PTHR30518:SF2">
    <property type="entry name" value="ENDOLYTIC MUREIN TRANSGLYCOSYLASE"/>
    <property type="match status" value="1"/>
</dbReference>
<dbReference type="GO" id="GO:0008932">
    <property type="term" value="F:lytic endotransglycosylase activity"/>
    <property type="evidence" value="ECO:0007669"/>
    <property type="project" value="UniProtKB-UniRule"/>
</dbReference>
<keyword evidence="6 7" id="KW-0961">Cell wall biogenesis/degradation</keyword>
<reference evidence="8 9" key="1">
    <citation type="journal article" date="2018" name="Aquat. Microb. Ecol.">
        <title>Gammaproteobacterial methanotrophs dominate.</title>
        <authorList>
            <person name="Rissanen A.J."/>
            <person name="Saarenheimo J."/>
            <person name="Tiirola M."/>
            <person name="Peura S."/>
            <person name="Aalto S.L."/>
            <person name="Karvinen A."/>
            <person name="Nykanen H."/>
        </authorList>
    </citation>
    <scope>NUCLEOTIDE SEQUENCE [LARGE SCALE GENOMIC DNA]</scope>
    <source>
        <strain evidence="8">AMbin10</strain>
    </source>
</reference>
<dbReference type="GO" id="GO:0005886">
    <property type="term" value="C:plasma membrane"/>
    <property type="evidence" value="ECO:0007669"/>
    <property type="project" value="UniProtKB-UniRule"/>
</dbReference>
<dbReference type="EMBL" id="QJPH01000276">
    <property type="protein sequence ID" value="PZN80951.1"/>
    <property type="molecule type" value="Genomic_DNA"/>
</dbReference>
<evidence type="ECO:0000256" key="6">
    <source>
        <dbReference type="ARBA" id="ARBA00023316"/>
    </source>
</evidence>
<evidence type="ECO:0000256" key="4">
    <source>
        <dbReference type="ARBA" id="ARBA00023136"/>
    </source>
</evidence>
<comment type="function">
    <text evidence="7">Functions as a peptidoglycan terminase that cleaves nascent peptidoglycan strands endolytically to terminate their elongation.</text>
</comment>
<protein>
    <recommendedName>
        <fullName evidence="7">Endolytic murein transglycosylase</fullName>
        <ecNumber evidence="7">4.2.2.29</ecNumber>
    </recommendedName>
    <alternativeName>
        <fullName evidence="7">Peptidoglycan lytic transglycosylase</fullName>
    </alternativeName>
    <alternativeName>
        <fullName evidence="7">Peptidoglycan polymerization terminase</fullName>
    </alternativeName>
</protein>
<keyword evidence="7" id="KW-0997">Cell inner membrane</keyword>
<evidence type="ECO:0000313" key="8">
    <source>
        <dbReference type="EMBL" id="PZN80951.1"/>
    </source>
</evidence>
<dbReference type="EC" id="4.2.2.29" evidence="7"/>
<evidence type="ECO:0000256" key="1">
    <source>
        <dbReference type="ARBA" id="ARBA00022475"/>
    </source>
</evidence>
<dbReference type="Gene3D" id="3.30.160.60">
    <property type="entry name" value="Classic Zinc Finger"/>
    <property type="match status" value="1"/>
</dbReference>
<dbReference type="GO" id="GO:0009252">
    <property type="term" value="P:peptidoglycan biosynthetic process"/>
    <property type="evidence" value="ECO:0007669"/>
    <property type="project" value="UniProtKB-UniRule"/>
</dbReference>
<keyword evidence="5 7" id="KW-0456">Lyase</keyword>
<keyword evidence="4 7" id="KW-0472">Membrane</keyword>
<evidence type="ECO:0000256" key="2">
    <source>
        <dbReference type="ARBA" id="ARBA00022692"/>
    </source>
</evidence>
<comment type="similarity">
    <text evidence="7">Belongs to the transglycosylase MltG family.</text>
</comment>
<sequence>MKRLSTGIAVASIVLMFSLWMDYRLHMDSPLNNHETAYFEIDKGQGLKAIANGLHTKGLLDRPLWFCLMAWTENSAKRIKYGEYEIPVQTTPRQLLNLFVLGKVRRYSVTFVEGWTFNQMLEAMNRQPALAHLIAGKSSNEIMGMIDALGEQADGRFFPDTYIYTKGTTDLELLKQAYRKMQAVLAEEWQGRAEGLPLHNPYEALILASIVEKETALAEERNKVAGVFSRRLAKGMLLQTDPTVIYGMGNAYTGNIGKGDLLRDTPYNTYIHNGLPPTPISMPGIDSIRAALHPDQGSSLYFVAHGDGGHVFSSTLAEHNKAVAQFQKKHHE</sequence>
<dbReference type="AlphaFoldDB" id="A0A2W4RA18"/>
<comment type="catalytic activity">
    <reaction evidence="7">
        <text>a peptidoglycan chain = a peptidoglycan chain with N-acetyl-1,6-anhydromuramyl-[peptide] at the reducing end + a peptidoglycan chain with N-acetylglucosamine at the non-reducing end.</text>
        <dbReference type="EC" id="4.2.2.29"/>
    </reaction>
</comment>
<accession>A0A2W4RA18</accession>
<proteinExistence type="inferred from homology"/>
<evidence type="ECO:0000256" key="3">
    <source>
        <dbReference type="ARBA" id="ARBA00022989"/>
    </source>
</evidence>
<dbReference type="GO" id="GO:0071555">
    <property type="term" value="P:cell wall organization"/>
    <property type="evidence" value="ECO:0007669"/>
    <property type="project" value="UniProtKB-KW"/>
</dbReference>
<keyword evidence="1 7" id="KW-1003">Cell membrane</keyword>
<evidence type="ECO:0000256" key="5">
    <source>
        <dbReference type="ARBA" id="ARBA00023239"/>
    </source>
</evidence>
<evidence type="ECO:0000256" key="7">
    <source>
        <dbReference type="HAMAP-Rule" id="MF_02065"/>
    </source>
</evidence>
<comment type="caution">
    <text evidence="8">The sequence shown here is derived from an EMBL/GenBank/DDBJ whole genome shotgun (WGS) entry which is preliminary data.</text>
</comment>
<dbReference type="CDD" id="cd08010">
    <property type="entry name" value="MltG_like"/>
    <property type="match status" value="1"/>
</dbReference>
<dbReference type="Gene3D" id="3.30.1490.480">
    <property type="entry name" value="Endolytic murein transglycosylase"/>
    <property type="match status" value="1"/>
</dbReference>
<dbReference type="HAMAP" id="MF_02065">
    <property type="entry name" value="MltG"/>
    <property type="match status" value="1"/>
</dbReference>
<dbReference type="InterPro" id="IPR003770">
    <property type="entry name" value="MLTG-like"/>
</dbReference>
<dbReference type="NCBIfam" id="TIGR00247">
    <property type="entry name" value="endolytic transglycosylase MltG"/>
    <property type="match status" value="1"/>
</dbReference>
<feature type="site" description="Important for catalytic activity" evidence="7">
    <location>
        <position position="214"/>
    </location>
</feature>
<evidence type="ECO:0000313" key="9">
    <source>
        <dbReference type="Proteomes" id="UP000249396"/>
    </source>
</evidence>
<name>A0A2W4RA18_9GAMM</name>
<gene>
    <name evidence="7 8" type="primary">mltG</name>
    <name evidence="8" type="ORF">DM484_09085</name>
</gene>
<keyword evidence="2 7" id="KW-0812">Transmembrane</keyword>
<dbReference type="Pfam" id="PF02618">
    <property type="entry name" value="YceG"/>
    <property type="match status" value="1"/>
</dbReference>
<organism evidence="8 9">
    <name type="scientific">Candidatus Methylumidiphilus alinenensis</name>
    <dbReference type="NCBI Taxonomy" id="2202197"/>
    <lineage>
        <taxon>Bacteria</taxon>
        <taxon>Pseudomonadati</taxon>
        <taxon>Pseudomonadota</taxon>
        <taxon>Gammaproteobacteria</taxon>
        <taxon>Methylococcales</taxon>
        <taxon>Candidatus Methylumidiphilus</taxon>
    </lineage>
</organism>